<dbReference type="InterPro" id="IPR012816">
    <property type="entry name" value="NADAR"/>
</dbReference>
<comment type="caution">
    <text evidence="2">The sequence shown here is derived from an EMBL/GenBank/DDBJ whole genome shotgun (WGS) entry which is preliminary data.</text>
</comment>
<dbReference type="SUPFAM" id="SSF143990">
    <property type="entry name" value="YbiA-like"/>
    <property type="match status" value="1"/>
</dbReference>
<keyword evidence="3" id="KW-1185">Reference proteome</keyword>
<dbReference type="NCBIfam" id="TIGR02464">
    <property type="entry name" value="ribofla_fusion"/>
    <property type="match status" value="1"/>
</dbReference>
<evidence type="ECO:0000313" key="2">
    <source>
        <dbReference type="EMBL" id="CAG8503561.1"/>
    </source>
</evidence>
<sequence length="404" mass="47629">MPVIFAAFGNLFKLKRRALWKSEFIMSQQLQQGGVQYHIGGCKEHSCNCQNFQHEINDQNICLNCKHDIGIHIDFEKVQEYNFQNKYIENPRSTIEIHPDNQNYMNQMHQPVREQPPPNTIWFYNRNEEYYEFTNFKEGFEFRASLGEISKSYKEHYEEKTWHTSEHLFQAAKFMEYHPEIVEQIRKCRSPRDALNLARMNQHLVDPNWQEMNVEVMKWVVGKKFKQNRILAERLLSTGDKKLVEHTTIDKFWGDGGDGNGLNWLGRILMEVRDELKTMNFEVQYPQSSSNSPYNVNNIGLGPNGSEGNPKIPPPLPLRVKKRDMSKYQGKTLSNQNKNQQHIQNQDQQYSQAPNQIQYVPVLQLQPQHQLHYQPTVTQNMPSENYVYYAPQYGQQNLNNNPNM</sequence>
<feature type="domain" description="NADAR" evidence="1">
    <location>
        <begin position="123"/>
        <end position="277"/>
    </location>
</feature>
<dbReference type="OrthoDB" id="206452at2759"/>
<evidence type="ECO:0000313" key="3">
    <source>
        <dbReference type="Proteomes" id="UP000789759"/>
    </source>
</evidence>
<dbReference type="Pfam" id="PF08719">
    <property type="entry name" value="NADAR"/>
    <property type="match status" value="1"/>
</dbReference>
<organism evidence="2 3">
    <name type="scientific">Cetraspora pellucida</name>
    <dbReference type="NCBI Taxonomy" id="1433469"/>
    <lineage>
        <taxon>Eukaryota</taxon>
        <taxon>Fungi</taxon>
        <taxon>Fungi incertae sedis</taxon>
        <taxon>Mucoromycota</taxon>
        <taxon>Glomeromycotina</taxon>
        <taxon>Glomeromycetes</taxon>
        <taxon>Diversisporales</taxon>
        <taxon>Gigasporaceae</taxon>
        <taxon>Cetraspora</taxon>
    </lineage>
</organism>
<dbReference type="InterPro" id="IPR037238">
    <property type="entry name" value="YbiA-like_sf"/>
</dbReference>
<dbReference type="Proteomes" id="UP000789759">
    <property type="component" value="Unassembled WGS sequence"/>
</dbReference>
<dbReference type="Gene3D" id="1.10.357.40">
    <property type="entry name" value="YbiA-like"/>
    <property type="match status" value="1"/>
</dbReference>
<name>A0A9N8ZQC0_9GLOM</name>
<reference evidence="2" key="1">
    <citation type="submission" date="2021-06" db="EMBL/GenBank/DDBJ databases">
        <authorList>
            <person name="Kallberg Y."/>
            <person name="Tangrot J."/>
            <person name="Rosling A."/>
        </authorList>
    </citation>
    <scope>NUCLEOTIDE SEQUENCE</scope>
    <source>
        <strain evidence="2">FL966</strain>
    </source>
</reference>
<dbReference type="AlphaFoldDB" id="A0A9N8ZQC0"/>
<accession>A0A9N8ZQC0</accession>
<proteinExistence type="predicted"/>
<gene>
    <name evidence="2" type="ORF">CPELLU_LOCUS2570</name>
</gene>
<protein>
    <submittedName>
        <fullName evidence="2">364_t:CDS:1</fullName>
    </submittedName>
</protein>
<evidence type="ECO:0000259" key="1">
    <source>
        <dbReference type="Pfam" id="PF08719"/>
    </source>
</evidence>
<dbReference type="CDD" id="cd15457">
    <property type="entry name" value="NADAR"/>
    <property type="match status" value="1"/>
</dbReference>
<dbReference type="EMBL" id="CAJVQA010001130">
    <property type="protein sequence ID" value="CAG8503561.1"/>
    <property type="molecule type" value="Genomic_DNA"/>
</dbReference>